<dbReference type="PANTHER" id="PTHR48228:SF5">
    <property type="entry name" value="ALPHA-METHYLACYL-COA RACEMASE"/>
    <property type="match status" value="1"/>
</dbReference>
<dbReference type="EMBL" id="JACT01000005">
    <property type="protein sequence ID" value="KMS53298.1"/>
    <property type="molecule type" value="Genomic_DNA"/>
</dbReference>
<dbReference type="InterPro" id="IPR044855">
    <property type="entry name" value="CoA-Trfase_III_dom3_sf"/>
</dbReference>
<dbReference type="InterPro" id="IPR003673">
    <property type="entry name" value="CoA-Trfase_fam_III"/>
</dbReference>
<dbReference type="PATRIC" id="fig|1420583.3.peg.3873"/>
<dbReference type="Proteomes" id="UP000052232">
    <property type="component" value="Unassembled WGS sequence"/>
</dbReference>
<dbReference type="STRING" id="1420583.V473_20320"/>
<dbReference type="GO" id="GO:0003824">
    <property type="term" value="F:catalytic activity"/>
    <property type="evidence" value="ECO:0007669"/>
    <property type="project" value="InterPro"/>
</dbReference>
<evidence type="ECO:0000256" key="1">
    <source>
        <dbReference type="SAM" id="MobiDB-lite"/>
    </source>
</evidence>
<feature type="region of interest" description="Disordered" evidence="1">
    <location>
        <begin position="329"/>
        <end position="354"/>
    </location>
</feature>
<dbReference type="PANTHER" id="PTHR48228">
    <property type="entry name" value="SUCCINYL-COA--D-CITRAMALATE COA-TRANSFERASE"/>
    <property type="match status" value="1"/>
</dbReference>
<dbReference type="Gene3D" id="3.40.50.10540">
    <property type="entry name" value="Crotonobetainyl-coa:carnitine coa-transferase, domain 1"/>
    <property type="match status" value="1"/>
</dbReference>
<dbReference type="SUPFAM" id="SSF89796">
    <property type="entry name" value="CoA-transferase family III (CaiB/BaiF)"/>
    <property type="match status" value="1"/>
</dbReference>
<keyword evidence="3" id="KW-1185">Reference proteome</keyword>
<organism evidence="2 3">
    <name type="scientific">Sphingobium cupriresistens LL01</name>
    <dbReference type="NCBI Taxonomy" id="1420583"/>
    <lineage>
        <taxon>Bacteria</taxon>
        <taxon>Pseudomonadati</taxon>
        <taxon>Pseudomonadota</taxon>
        <taxon>Alphaproteobacteria</taxon>
        <taxon>Sphingomonadales</taxon>
        <taxon>Sphingomonadaceae</taxon>
        <taxon>Sphingobium</taxon>
    </lineage>
</organism>
<dbReference type="RefSeq" id="WP_066608507.1">
    <property type="nucleotide sequence ID" value="NZ_KQ130436.1"/>
</dbReference>
<dbReference type="Gene3D" id="3.30.1540.10">
    <property type="entry name" value="formyl-coa transferase, domain 3"/>
    <property type="match status" value="1"/>
</dbReference>
<evidence type="ECO:0000313" key="2">
    <source>
        <dbReference type="EMBL" id="KMS53298.1"/>
    </source>
</evidence>
<dbReference type="InterPro" id="IPR023606">
    <property type="entry name" value="CoA-Trfase_III_dom_1_sf"/>
</dbReference>
<gene>
    <name evidence="2" type="ORF">V473_20320</name>
</gene>
<protein>
    <submittedName>
        <fullName evidence="2">Carnitine dehydratase</fullName>
    </submittedName>
</protein>
<proteinExistence type="predicted"/>
<reference evidence="2 3" key="1">
    <citation type="journal article" date="2015" name="G3 (Bethesda)">
        <title>Insights into Ongoing Evolution of the Hexachlorocyclohexane Catabolic Pathway from Comparative Genomics of Ten Sphingomonadaceae Strains.</title>
        <authorList>
            <person name="Pearce S.L."/>
            <person name="Oakeshott J.G."/>
            <person name="Pandey G."/>
        </authorList>
    </citation>
    <scope>NUCLEOTIDE SEQUENCE [LARGE SCALE GENOMIC DNA]</scope>
    <source>
        <strain evidence="2 3">LL01</strain>
    </source>
</reference>
<name>A0A0J7XQG2_9SPHN</name>
<sequence length="381" mass="40062">MSGPLTGIRIIEFAGLGPGPFCGMMLADHGADVIRIARPRAPGLFDDLDRHDVLARSRRLVNVDMKTDAGMAVVRDLCRSADGIVEGYRPGVMERLGLGPERLIADNPALVYGRVTGWGQDGPLAQAAGHDINYIAINGVLHTIGRQGGKPTPPVNYVGDFGGGGMVLAFGMVAALLAVKNGAAGQVVDAAMIDGSALLAGMVWQLKGAGLWDESTGANWLDSGAHFYDSYACADGKFIALGAIEPQFYGLLRQALGVADDPAFDAQMDRTAWPALKDRVATIIATRTRAQWCEVMEGTDICFAPILSPDEALDHPHVRARGTFIDVGGQPQPAPAPRFSGAPADPPRPTRPAGKDAAYVLAAIGYDDDRIATLLASGVVL</sequence>
<dbReference type="Pfam" id="PF02515">
    <property type="entry name" value="CoA_transf_3"/>
    <property type="match status" value="1"/>
</dbReference>
<comment type="caution">
    <text evidence="2">The sequence shown here is derived from an EMBL/GenBank/DDBJ whole genome shotgun (WGS) entry which is preliminary data.</text>
</comment>
<accession>A0A0J7XQG2</accession>
<evidence type="ECO:0000313" key="3">
    <source>
        <dbReference type="Proteomes" id="UP000052232"/>
    </source>
</evidence>
<dbReference type="InterPro" id="IPR050509">
    <property type="entry name" value="CoA-transferase_III"/>
</dbReference>
<dbReference type="AlphaFoldDB" id="A0A0J7XQG2"/>